<name>A0ABS4X8X6_9MICC</name>
<dbReference type="Gene3D" id="3.30.2010.20">
    <property type="match status" value="1"/>
</dbReference>
<protein>
    <recommendedName>
        <fullName evidence="4">Metallopeptidase family protein</fullName>
    </recommendedName>
</protein>
<sequence length="174" mass="19599">MDKNLSIDLDSLDPEEPGQGSEQGAWRGFSARKRNRHGRGRRGPMLDARLPGSRTREEHFEDLLVESAERLADRWSERVTAIDFRLMLVPNAKVLAKAQATGTRVPWATSRPGRPDRPERITVYRRPIEQACPAPAELAEFVHTAVVEQLAELWAMDPQDIDPGYRGWGNGFGD</sequence>
<dbReference type="Pfam" id="PF06262">
    <property type="entry name" value="Zincin_1"/>
    <property type="match status" value="1"/>
</dbReference>
<gene>
    <name evidence="2" type="ORF">JOF47_000433</name>
</gene>
<evidence type="ECO:0000256" key="1">
    <source>
        <dbReference type="SAM" id="MobiDB-lite"/>
    </source>
</evidence>
<reference evidence="2 3" key="1">
    <citation type="submission" date="2021-03" db="EMBL/GenBank/DDBJ databases">
        <title>Sequencing the genomes of 1000 actinobacteria strains.</title>
        <authorList>
            <person name="Klenk H.-P."/>
        </authorList>
    </citation>
    <scope>NUCLEOTIDE SEQUENCE [LARGE SCALE GENOMIC DNA]</scope>
    <source>
        <strain evidence="2 3">DSM 15797</strain>
    </source>
</reference>
<comment type="caution">
    <text evidence="2">The sequence shown here is derived from an EMBL/GenBank/DDBJ whole genome shotgun (WGS) entry which is preliminary data.</text>
</comment>
<evidence type="ECO:0000313" key="2">
    <source>
        <dbReference type="EMBL" id="MBP2384922.1"/>
    </source>
</evidence>
<dbReference type="InterPro" id="IPR038555">
    <property type="entry name" value="Zincin_1_sf"/>
</dbReference>
<dbReference type="Proteomes" id="UP001296993">
    <property type="component" value="Unassembled WGS sequence"/>
</dbReference>
<proteinExistence type="predicted"/>
<dbReference type="RefSeq" id="WP_209995667.1">
    <property type="nucleotide sequence ID" value="NZ_BAAAJY010000006.1"/>
</dbReference>
<accession>A0ABS4X8X6</accession>
<dbReference type="EMBL" id="JAGIOF010000001">
    <property type="protein sequence ID" value="MBP2384922.1"/>
    <property type="molecule type" value="Genomic_DNA"/>
</dbReference>
<feature type="compositionally biased region" description="Basic residues" evidence="1">
    <location>
        <begin position="30"/>
        <end position="42"/>
    </location>
</feature>
<feature type="region of interest" description="Disordered" evidence="1">
    <location>
        <begin position="1"/>
        <end position="53"/>
    </location>
</feature>
<dbReference type="CDD" id="cd12954">
    <property type="entry name" value="MMP_TTHA0227_like_1"/>
    <property type="match status" value="1"/>
</dbReference>
<evidence type="ECO:0000313" key="3">
    <source>
        <dbReference type="Proteomes" id="UP001296993"/>
    </source>
</evidence>
<organism evidence="2 3">
    <name type="scientific">Paeniglutamicibacter kerguelensis</name>
    <dbReference type="NCBI Taxonomy" id="254788"/>
    <lineage>
        <taxon>Bacteria</taxon>
        <taxon>Bacillati</taxon>
        <taxon>Actinomycetota</taxon>
        <taxon>Actinomycetes</taxon>
        <taxon>Micrococcales</taxon>
        <taxon>Micrococcaceae</taxon>
        <taxon>Paeniglutamicibacter</taxon>
    </lineage>
</organism>
<dbReference type="InterPro" id="IPR010428">
    <property type="entry name" value="Zincin_1"/>
</dbReference>
<dbReference type="SUPFAM" id="SSF55486">
    <property type="entry name" value="Metalloproteases ('zincins'), catalytic domain"/>
    <property type="match status" value="1"/>
</dbReference>
<evidence type="ECO:0008006" key="4">
    <source>
        <dbReference type="Google" id="ProtNLM"/>
    </source>
</evidence>
<keyword evidence="3" id="KW-1185">Reference proteome</keyword>